<dbReference type="EMBL" id="NDXW01000001">
    <property type="protein sequence ID" value="RDH42021.1"/>
    <property type="molecule type" value="Genomic_DNA"/>
</dbReference>
<proteinExistence type="predicted"/>
<name>A0A4V1IN02_9GAMM</name>
<comment type="caution">
    <text evidence="1">The sequence shown here is derived from an EMBL/GenBank/DDBJ whole genome shotgun (WGS) entry which is preliminary data.</text>
</comment>
<accession>A0A4V1IN02</accession>
<protein>
    <submittedName>
        <fullName evidence="1">Uncharacterized protein</fullName>
    </submittedName>
</protein>
<dbReference type="AlphaFoldDB" id="A0A4V1IN02"/>
<organism evidence="1 2">
    <name type="scientific">Zooshikella ganghwensis</name>
    <dbReference type="NCBI Taxonomy" id="202772"/>
    <lineage>
        <taxon>Bacteria</taxon>
        <taxon>Pseudomonadati</taxon>
        <taxon>Pseudomonadota</taxon>
        <taxon>Gammaproteobacteria</taxon>
        <taxon>Oceanospirillales</taxon>
        <taxon>Zooshikellaceae</taxon>
        <taxon>Zooshikella</taxon>
    </lineage>
</organism>
<keyword evidence="2" id="KW-1185">Reference proteome</keyword>
<gene>
    <name evidence="1" type="ORF">B9G39_00390</name>
</gene>
<evidence type="ECO:0000313" key="2">
    <source>
        <dbReference type="Proteomes" id="UP000257039"/>
    </source>
</evidence>
<reference evidence="1 2" key="1">
    <citation type="submission" date="2017-04" db="EMBL/GenBank/DDBJ databases">
        <title>Draft genome sequence of Zooshikella ganghwensis VG4 isolated from Red Sea sediments.</title>
        <authorList>
            <person name="Rehman Z."/>
            <person name="Alam I."/>
            <person name="Kamau A."/>
            <person name="Bajic V."/>
            <person name="Leiknes T."/>
        </authorList>
    </citation>
    <scope>NUCLEOTIDE SEQUENCE [LARGE SCALE GENOMIC DNA]</scope>
    <source>
        <strain evidence="1 2">VG4</strain>
    </source>
</reference>
<sequence>MLVDNDLQQKLTVTGHFTGGDKAISYIQPGDGGYAIPSSRLEGMLTALPAGGASVAAADVQPASNIGGLINAMATMTDGGAGEAASGTLATLNDRLVLTSSHQ</sequence>
<dbReference type="Proteomes" id="UP000257039">
    <property type="component" value="Unassembled WGS sequence"/>
</dbReference>
<evidence type="ECO:0000313" key="1">
    <source>
        <dbReference type="EMBL" id="RDH42021.1"/>
    </source>
</evidence>